<feature type="domain" description="Siroheme decarboxylase NirL-like HTH" evidence="7">
    <location>
        <begin position="16"/>
        <end position="60"/>
    </location>
</feature>
<dbReference type="InterPro" id="IPR019888">
    <property type="entry name" value="Tscrpt_reg_AsnC-like"/>
</dbReference>
<dbReference type="Pfam" id="PF22451">
    <property type="entry name" value="NirdL-like_HTH"/>
    <property type="match status" value="2"/>
</dbReference>
<dbReference type="Gene3D" id="1.10.10.10">
    <property type="entry name" value="Winged helix-like DNA-binding domain superfamily/Winged helix DNA-binding domain"/>
    <property type="match status" value="1"/>
</dbReference>
<dbReference type="SMART" id="SM00344">
    <property type="entry name" value="HTH_ASNC"/>
    <property type="match status" value="1"/>
</dbReference>
<dbReference type="InterPro" id="IPR050684">
    <property type="entry name" value="HTH-Siroheme_Decarb"/>
</dbReference>
<proteinExistence type="inferred from homology"/>
<sequence>MAASTQSLAKLEPVDLRLIEDWQRDFPLQNRPFSVIGKAVKLTEDAVIRRYAALRRAGVINRIGAVVAPNTLGASTLAAMAVPAERLDAVADLVSAEPGVSHNYRRDNEMNLWFVVTGADAQAVGAALARIEAGNGLAVNDLRLVEAYHLDLGFALDGAIGSGPRPALRPPDLAAIKPGDREFVASIEKGLPLASRPFMPIAAVAGTTEDAIIERLDALIHAAVISRFGVVVKHRALGYATNAMAVWDIADAETRRLGEAFAGEPGVTLCYSRRRTDAWRFNLYCMVHARQRQDALAVIKRLNGIATTIAGVAPRDHAVLFSTRCFKQTGAKLSRDRGSAA</sequence>
<accession>A0A3B0THD1</accession>
<comment type="catalytic activity">
    <reaction evidence="5">
        <text>siroheme + 2 H(+) = 12,18-didecarboxysiroheme + 2 CO2</text>
        <dbReference type="Rhea" id="RHEA:19093"/>
        <dbReference type="ChEBI" id="CHEBI:15378"/>
        <dbReference type="ChEBI" id="CHEBI:16526"/>
        <dbReference type="ChEBI" id="CHEBI:60052"/>
        <dbReference type="ChEBI" id="CHEBI:140497"/>
        <dbReference type="EC" id="4.1.1.111"/>
    </reaction>
</comment>
<evidence type="ECO:0000256" key="4">
    <source>
        <dbReference type="ARBA" id="ARBA00023471"/>
    </source>
</evidence>
<name>A0A3B0THD1_9ZZZZ</name>
<feature type="domain" description="Siroheme decarboxylase AsnC-like ligand binding" evidence="6">
    <location>
        <begin position="74"/>
        <end position="139"/>
    </location>
</feature>
<evidence type="ECO:0000256" key="3">
    <source>
        <dbReference type="ARBA" id="ARBA00023457"/>
    </source>
</evidence>
<dbReference type="Pfam" id="PF17805">
    <property type="entry name" value="AsnC_trans_reg2"/>
    <property type="match status" value="2"/>
</dbReference>
<organism evidence="8">
    <name type="scientific">hydrothermal vent metagenome</name>
    <dbReference type="NCBI Taxonomy" id="652676"/>
    <lineage>
        <taxon>unclassified sequences</taxon>
        <taxon>metagenomes</taxon>
        <taxon>ecological metagenomes</taxon>
    </lineage>
</organism>
<reference evidence="8" key="1">
    <citation type="submission" date="2018-06" db="EMBL/GenBank/DDBJ databases">
        <authorList>
            <person name="Zhirakovskaya E."/>
        </authorList>
    </citation>
    <scope>NUCLEOTIDE SEQUENCE</scope>
</reference>
<evidence type="ECO:0000256" key="5">
    <source>
        <dbReference type="ARBA" id="ARBA00048470"/>
    </source>
</evidence>
<gene>
    <name evidence="8" type="ORF">MNBD_ALPHA09-43</name>
</gene>
<dbReference type="Gene3D" id="3.30.70.3460">
    <property type="match status" value="2"/>
</dbReference>
<dbReference type="EMBL" id="UOEM01000067">
    <property type="protein sequence ID" value="VAW13882.1"/>
    <property type="molecule type" value="Genomic_DNA"/>
</dbReference>
<protein>
    <recommendedName>
        <fullName evidence="4">siroheme decarboxylase</fullName>
        <ecNumber evidence="4">4.1.1.111</ecNumber>
    </recommendedName>
</protein>
<comment type="similarity">
    <text evidence="3">Belongs to the Ahb/Nir family.</text>
</comment>
<dbReference type="AlphaFoldDB" id="A0A3B0THD1"/>
<dbReference type="InterPro" id="IPR040523">
    <property type="entry name" value="AsnC_trans_reg2"/>
</dbReference>
<dbReference type="EC" id="4.1.1.111" evidence="4"/>
<evidence type="ECO:0000256" key="2">
    <source>
        <dbReference type="ARBA" id="ARBA00023444"/>
    </source>
</evidence>
<comment type="pathway">
    <text evidence="2">Porphyrin-containing compound metabolism.</text>
</comment>
<dbReference type="PANTHER" id="PTHR43413">
    <property type="entry name" value="TRANSCRIPTIONAL REGULATOR, ASNC FAMILY"/>
    <property type="match status" value="1"/>
</dbReference>
<evidence type="ECO:0000259" key="6">
    <source>
        <dbReference type="Pfam" id="PF17805"/>
    </source>
</evidence>
<evidence type="ECO:0000256" key="1">
    <source>
        <dbReference type="ARBA" id="ARBA00023239"/>
    </source>
</evidence>
<feature type="domain" description="Siroheme decarboxylase NirL-like HTH" evidence="7">
    <location>
        <begin position="180"/>
        <end position="225"/>
    </location>
</feature>
<dbReference type="InterPro" id="IPR053953">
    <property type="entry name" value="NirdL-like_HTH"/>
</dbReference>
<dbReference type="InterPro" id="IPR036388">
    <property type="entry name" value="WH-like_DNA-bd_sf"/>
</dbReference>
<evidence type="ECO:0000313" key="8">
    <source>
        <dbReference type="EMBL" id="VAW13882.1"/>
    </source>
</evidence>
<feature type="domain" description="Siroheme decarboxylase AsnC-like ligand binding" evidence="6">
    <location>
        <begin position="237"/>
        <end position="327"/>
    </location>
</feature>
<dbReference type="PANTHER" id="PTHR43413:SF1">
    <property type="entry name" value="SIROHEME DECARBOXYLASE NIRL SUBUNIT"/>
    <property type="match status" value="1"/>
</dbReference>
<dbReference type="GO" id="GO:0016829">
    <property type="term" value="F:lyase activity"/>
    <property type="evidence" value="ECO:0007669"/>
    <property type="project" value="UniProtKB-KW"/>
</dbReference>
<keyword evidence="1" id="KW-0456">Lyase</keyword>
<evidence type="ECO:0000259" key="7">
    <source>
        <dbReference type="Pfam" id="PF22451"/>
    </source>
</evidence>